<evidence type="ECO:0000313" key="2">
    <source>
        <dbReference type="EMBL" id="CAG8579084.1"/>
    </source>
</evidence>
<comment type="caution">
    <text evidence="2">The sequence shown here is derived from an EMBL/GenBank/DDBJ whole genome shotgun (WGS) entry which is preliminary data.</text>
</comment>
<name>A0A9N9G5N9_9GLOM</name>
<proteinExistence type="predicted"/>
<evidence type="ECO:0000256" key="1">
    <source>
        <dbReference type="SAM" id="MobiDB-lite"/>
    </source>
</evidence>
<sequence>MAALSRKCCNNNNKLLCTFSPRLNRLRSQPRREIIQSRQQRITKIVENLNKTTLPEEMKARYRAMILNGELLPENINKLLTDSYNMSEFGTCVGSELNRSARELNSSSDFGSSNDNTNTNHTDSLRPPSEYINHYFMASDYSSMTARNLCVQIQFRY</sequence>
<dbReference type="EMBL" id="CAJVPJ010001164">
    <property type="protein sequence ID" value="CAG8579084.1"/>
    <property type="molecule type" value="Genomic_DNA"/>
</dbReference>
<dbReference type="Proteomes" id="UP000789572">
    <property type="component" value="Unassembled WGS sequence"/>
</dbReference>
<dbReference type="AlphaFoldDB" id="A0A9N9G5N9"/>
<feature type="compositionally biased region" description="Low complexity" evidence="1">
    <location>
        <begin position="105"/>
        <end position="122"/>
    </location>
</feature>
<evidence type="ECO:0000313" key="3">
    <source>
        <dbReference type="Proteomes" id="UP000789572"/>
    </source>
</evidence>
<reference evidence="2" key="1">
    <citation type="submission" date="2021-06" db="EMBL/GenBank/DDBJ databases">
        <authorList>
            <person name="Kallberg Y."/>
            <person name="Tangrot J."/>
            <person name="Rosling A."/>
        </authorList>
    </citation>
    <scope>NUCLEOTIDE SEQUENCE</scope>
    <source>
        <strain evidence="2">IA702</strain>
    </source>
</reference>
<gene>
    <name evidence="2" type="ORF">POCULU_LOCUS6395</name>
</gene>
<organism evidence="2 3">
    <name type="scientific">Paraglomus occultum</name>
    <dbReference type="NCBI Taxonomy" id="144539"/>
    <lineage>
        <taxon>Eukaryota</taxon>
        <taxon>Fungi</taxon>
        <taxon>Fungi incertae sedis</taxon>
        <taxon>Mucoromycota</taxon>
        <taxon>Glomeromycotina</taxon>
        <taxon>Glomeromycetes</taxon>
        <taxon>Paraglomerales</taxon>
        <taxon>Paraglomeraceae</taxon>
        <taxon>Paraglomus</taxon>
    </lineage>
</organism>
<protein>
    <submittedName>
        <fullName evidence="2">776_t:CDS:1</fullName>
    </submittedName>
</protein>
<accession>A0A9N9G5N9</accession>
<keyword evidence="3" id="KW-1185">Reference proteome</keyword>
<feature type="region of interest" description="Disordered" evidence="1">
    <location>
        <begin position="104"/>
        <end position="127"/>
    </location>
</feature>